<gene>
    <name evidence="7" type="ORF">OGAPHI_000874</name>
</gene>
<dbReference type="InterPro" id="IPR036928">
    <property type="entry name" value="AS_sf"/>
</dbReference>
<dbReference type="PIRSF" id="PIRSF001221">
    <property type="entry name" value="Amidase_fungi"/>
    <property type="match status" value="1"/>
</dbReference>
<dbReference type="Pfam" id="PF01425">
    <property type="entry name" value="Amidase"/>
    <property type="match status" value="1"/>
</dbReference>
<dbReference type="RefSeq" id="XP_046064531.1">
    <property type="nucleotide sequence ID" value="XM_046209016.1"/>
</dbReference>
<dbReference type="SUPFAM" id="SSF75304">
    <property type="entry name" value="Amidase signature (AS) enzymes"/>
    <property type="match status" value="1"/>
</dbReference>
<dbReference type="GeneID" id="70232842"/>
<sequence>MKASLFGPFENLTEDPDLYKTFQPQLEAYRSRLQEGILEEFKLPDSLVPDKFGYDVTRIAEKIMSDREIEITEMSASKLVELLTSGNLTSVEATRAFAKRATAAHQLVNCCMEMFIEEGLERAQYLDDYYKKTGKPIGPLHGLPISVKEQFLYKGKRCNGAYVGMIDNFVDEWAILLKILYESGAVFYVRTTEPQTTMHLCSGNNITGICRNPHNTKLTSGGSSSGEGAITAMKGSAIGVAADIGGSIRSPAAFCGVWGIRPTQKRLPLKGVFSAKEGKNEGVICVSGPIARSPQDIELFMKTVIDSEPWNIDADLIPLPWRELEPPSVKTLKVAICYDDGVVAPTPPVLRALKHAAAKLSKAGAEVIEWTPLNVESLIACCNTIYSAGENQGLKKALALSGEPVLELSKVAMSFGCGDDLLTANDIFQLAAYRDKQRDVYLTAMNQLGVDYILCPAYVNVAPEPETCHYWGYTALWNLLDFPNVVFPSGLKCDQRLDPKTTYKERSSIEAYEHGLYDPKVFEGAPIALQLTGRRWKDEELLQAAKVVSDTIFE</sequence>
<dbReference type="PROSITE" id="PS00571">
    <property type="entry name" value="AMIDASES"/>
    <property type="match status" value="1"/>
</dbReference>
<feature type="active site" description="Charge relay system" evidence="5">
    <location>
        <position position="223"/>
    </location>
</feature>
<reference evidence="7" key="1">
    <citation type="journal article" date="2021" name="Open Biol.">
        <title>Shared evolutionary footprints suggest mitochondrial oxidative damage underlies multiple complex I losses in fungi.</title>
        <authorList>
            <person name="Schikora-Tamarit M.A."/>
            <person name="Marcet-Houben M."/>
            <person name="Nosek J."/>
            <person name="Gabaldon T."/>
        </authorList>
    </citation>
    <scope>NUCLEOTIDE SEQUENCE</scope>
    <source>
        <strain evidence="7">CBS6075</strain>
    </source>
</reference>
<feature type="active site" description="Charge relay system" evidence="5">
    <location>
        <position position="148"/>
    </location>
</feature>
<feature type="domain" description="Amidase" evidence="6">
    <location>
        <begin position="92"/>
        <end position="542"/>
    </location>
</feature>
<evidence type="ECO:0000256" key="5">
    <source>
        <dbReference type="PIRSR" id="PIRSR001221-1"/>
    </source>
</evidence>
<dbReference type="OrthoDB" id="6428749at2759"/>
<dbReference type="AlphaFoldDB" id="A0A9P8T9B2"/>
<evidence type="ECO:0000256" key="1">
    <source>
        <dbReference type="ARBA" id="ARBA00001311"/>
    </source>
</evidence>
<feature type="active site" description="Acyl-ester intermediate" evidence="5">
    <location>
        <position position="247"/>
    </location>
</feature>
<organism evidence="7 8">
    <name type="scientific">Ogataea philodendri</name>
    <dbReference type="NCBI Taxonomy" id="1378263"/>
    <lineage>
        <taxon>Eukaryota</taxon>
        <taxon>Fungi</taxon>
        <taxon>Dikarya</taxon>
        <taxon>Ascomycota</taxon>
        <taxon>Saccharomycotina</taxon>
        <taxon>Pichiomycetes</taxon>
        <taxon>Pichiales</taxon>
        <taxon>Pichiaceae</taxon>
        <taxon>Ogataea</taxon>
    </lineage>
</organism>
<name>A0A9P8T9B2_9ASCO</name>
<dbReference type="GO" id="GO:0004040">
    <property type="term" value="F:amidase activity"/>
    <property type="evidence" value="ECO:0007669"/>
    <property type="project" value="UniProtKB-EC"/>
</dbReference>
<dbReference type="InterPro" id="IPR020556">
    <property type="entry name" value="Amidase_CS"/>
</dbReference>
<accession>A0A9P8T9B2</accession>
<proteinExistence type="inferred from homology"/>
<dbReference type="PANTHER" id="PTHR46072">
    <property type="entry name" value="AMIDASE-RELATED-RELATED"/>
    <property type="match status" value="1"/>
</dbReference>
<comment type="similarity">
    <text evidence="2">Belongs to the amidase family.</text>
</comment>
<dbReference type="Gene3D" id="3.90.1300.10">
    <property type="entry name" value="Amidase signature (AS) domain"/>
    <property type="match status" value="1"/>
</dbReference>
<evidence type="ECO:0000313" key="8">
    <source>
        <dbReference type="Proteomes" id="UP000769157"/>
    </source>
</evidence>
<dbReference type="Proteomes" id="UP000769157">
    <property type="component" value="Unassembled WGS sequence"/>
</dbReference>
<keyword evidence="8" id="KW-1185">Reference proteome</keyword>
<dbReference type="EMBL" id="JAEUBE010000084">
    <property type="protein sequence ID" value="KAH3671163.1"/>
    <property type="molecule type" value="Genomic_DNA"/>
</dbReference>
<evidence type="ECO:0000313" key="7">
    <source>
        <dbReference type="EMBL" id="KAH3671163.1"/>
    </source>
</evidence>
<evidence type="ECO:0000259" key="6">
    <source>
        <dbReference type="Pfam" id="PF01425"/>
    </source>
</evidence>
<evidence type="ECO:0000256" key="4">
    <source>
        <dbReference type="ARBA" id="ARBA00022801"/>
    </source>
</evidence>
<keyword evidence="4" id="KW-0378">Hydrolase</keyword>
<reference evidence="7" key="2">
    <citation type="submission" date="2021-01" db="EMBL/GenBank/DDBJ databases">
        <authorList>
            <person name="Schikora-Tamarit M.A."/>
        </authorList>
    </citation>
    <scope>NUCLEOTIDE SEQUENCE</scope>
    <source>
        <strain evidence="7">CBS6075</strain>
    </source>
</reference>
<dbReference type="InterPro" id="IPR023631">
    <property type="entry name" value="Amidase_dom"/>
</dbReference>
<comment type="caution">
    <text evidence="7">The sequence shown here is derived from an EMBL/GenBank/DDBJ whole genome shotgun (WGS) entry which is preliminary data.</text>
</comment>
<dbReference type="EC" id="3.5.1.4" evidence="3"/>
<evidence type="ECO:0000256" key="2">
    <source>
        <dbReference type="ARBA" id="ARBA00009199"/>
    </source>
</evidence>
<comment type="catalytic activity">
    <reaction evidence="1">
        <text>a monocarboxylic acid amide + H2O = a monocarboxylate + NH4(+)</text>
        <dbReference type="Rhea" id="RHEA:12020"/>
        <dbReference type="ChEBI" id="CHEBI:15377"/>
        <dbReference type="ChEBI" id="CHEBI:28938"/>
        <dbReference type="ChEBI" id="CHEBI:35757"/>
        <dbReference type="ChEBI" id="CHEBI:83628"/>
        <dbReference type="EC" id="3.5.1.4"/>
    </reaction>
</comment>
<protein>
    <recommendedName>
        <fullName evidence="3">amidase</fullName>
        <ecNumber evidence="3">3.5.1.4</ecNumber>
    </recommendedName>
</protein>
<dbReference type="PANTHER" id="PTHR46072:SF4">
    <property type="entry name" value="AMIDASE C550.07-RELATED"/>
    <property type="match status" value="1"/>
</dbReference>
<evidence type="ECO:0000256" key="3">
    <source>
        <dbReference type="ARBA" id="ARBA00012922"/>
    </source>
</evidence>